<keyword evidence="1" id="KW-0472">Membrane</keyword>
<keyword evidence="4" id="KW-1185">Reference proteome</keyword>
<evidence type="ECO:0000256" key="2">
    <source>
        <dbReference type="SAM" id="SignalP"/>
    </source>
</evidence>
<keyword evidence="1" id="KW-1133">Transmembrane helix</keyword>
<sequence>MKKFYLGAAAAALVTLSAMPAFAEGQFLCQGNLQLFVCEALGDPNGVPLPVAALGLPIAGGLFLMARRKSQR</sequence>
<feature type="signal peptide" evidence="2">
    <location>
        <begin position="1"/>
        <end position="23"/>
    </location>
</feature>
<evidence type="ECO:0000256" key="1">
    <source>
        <dbReference type="SAM" id="Phobius"/>
    </source>
</evidence>
<evidence type="ECO:0008006" key="5">
    <source>
        <dbReference type="Google" id="ProtNLM"/>
    </source>
</evidence>
<dbReference type="KEGG" id="hdi:HDIA_1296"/>
<dbReference type="AlphaFoldDB" id="A0A2C9D3D2"/>
<evidence type="ECO:0000313" key="3">
    <source>
        <dbReference type="EMBL" id="SON54837.1"/>
    </source>
</evidence>
<organism evidence="3 4">
    <name type="scientific">Hartmannibacter diazotrophicus</name>
    <dbReference type="NCBI Taxonomy" id="1482074"/>
    <lineage>
        <taxon>Bacteria</taxon>
        <taxon>Pseudomonadati</taxon>
        <taxon>Pseudomonadota</taxon>
        <taxon>Alphaproteobacteria</taxon>
        <taxon>Hyphomicrobiales</taxon>
        <taxon>Pleomorphomonadaceae</taxon>
        <taxon>Hartmannibacter</taxon>
    </lineage>
</organism>
<gene>
    <name evidence="3" type="ORF">HDIA_1296</name>
</gene>
<dbReference type="EMBL" id="LT960614">
    <property type="protein sequence ID" value="SON54837.1"/>
    <property type="molecule type" value="Genomic_DNA"/>
</dbReference>
<protein>
    <recommendedName>
        <fullName evidence="5">VPEID-CTERM protein sorting domain protein</fullName>
    </recommendedName>
</protein>
<proteinExistence type="predicted"/>
<keyword evidence="2" id="KW-0732">Signal</keyword>
<accession>A0A2C9D3D2</accession>
<keyword evidence="1" id="KW-0812">Transmembrane</keyword>
<feature type="transmembrane region" description="Helical" evidence="1">
    <location>
        <begin position="49"/>
        <end position="66"/>
    </location>
</feature>
<evidence type="ECO:0000313" key="4">
    <source>
        <dbReference type="Proteomes" id="UP000223606"/>
    </source>
</evidence>
<dbReference type="Proteomes" id="UP000223606">
    <property type="component" value="Chromosome 1"/>
</dbReference>
<name>A0A2C9D3D2_9HYPH</name>
<reference evidence="4" key="1">
    <citation type="submission" date="2017-09" db="EMBL/GenBank/DDBJ databases">
        <title>Genome sequence of Nannocystis excedens DSM 71.</title>
        <authorList>
            <person name="Blom J."/>
        </authorList>
    </citation>
    <scope>NUCLEOTIDE SEQUENCE [LARGE SCALE GENOMIC DNA]</scope>
    <source>
        <strain evidence="4">type strain: E19</strain>
    </source>
</reference>
<feature type="chain" id="PRO_5012519280" description="VPEID-CTERM protein sorting domain protein" evidence="2">
    <location>
        <begin position="24"/>
        <end position="72"/>
    </location>
</feature>